<dbReference type="Gene3D" id="1.10.3810.10">
    <property type="entry name" value="Biosynthetic peptidoglycan transglycosylase-like"/>
    <property type="match status" value="1"/>
</dbReference>
<gene>
    <name evidence="2" type="ORF">JY651_46555</name>
</gene>
<keyword evidence="3" id="KW-1185">Reference proteome</keyword>
<dbReference type="InterPro" id="IPR001264">
    <property type="entry name" value="Glyco_trans_51"/>
</dbReference>
<dbReference type="InterPro" id="IPR036950">
    <property type="entry name" value="PBP_transglycosylase"/>
</dbReference>
<dbReference type="EMBL" id="CP071090">
    <property type="protein sequence ID" value="QSQ28553.1"/>
    <property type="molecule type" value="Genomic_DNA"/>
</dbReference>
<dbReference type="InterPro" id="IPR023346">
    <property type="entry name" value="Lysozyme-like_dom_sf"/>
</dbReference>
<dbReference type="Proteomes" id="UP000662747">
    <property type="component" value="Chromosome"/>
</dbReference>
<protein>
    <submittedName>
        <fullName evidence="2">Transglycosylase domain-containing protein</fullName>
    </submittedName>
</protein>
<dbReference type="SUPFAM" id="SSF53955">
    <property type="entry name" value="Lysozyme-like"/>
    <property type="match status" value="1"/>
</dbReference>
<name>A0ABX7PD69_9BACT</name>
<proteinExistence type="predicted"/>
<organism evidence="2 3">
    <name type="scientific">Pyxidicoccus parkwayensis</name>
    <dbReference type="NCBI Taxonomy" id="2813578"/>
    <lineage>
        <taxon>Bacteria</taxon>
        <taxon>Pseudomonadati</taxon>
        <taxon>Myxococcota</taxon>
        <taxon>Myxococcia</taxon>
        <taxon>Myxococcales</taxon>
        <taxon>Cystobacterineae</taxon>
        <taxon>Myxococcaceae</taxon>
        <taxon>Pyxidicoccus</taxon>
    </lineage>
</organism>
<evidence type="ECO:0000259" key="1">
    <source>
        <dbReference type="Pfam" id="PF00912"/>
    </source>
</evidence>
<sequence>MMWLLGLGLVVTLATVECLYRAALSKVPAFPPRPERISVPPLHARLRWASFEGSAPQQVEAVWPWTLVHVLADMLVFKPGHSLWMPHGYRLADEVAGEWGFQCEDAGGRRLKVFERIALAIWLTRHWSAEELLAFEAEHTDLGHRVVGMRAGAKVLLGNEWARLDAVGIALLLAVADAPGRRRDPWCFPDGIRTRRDWILKRMRETGVLSPEETDTALRTPLALALRPSEWEPCPIPGQQPSE</sequence>
<evidence type="ECO:0000313" key="2">
    <source>
        <dbReference type="EMBL" id="QSQ28553.1"/>
    </source>
</evidence>
<evidence type="ECO:0000313" key="3">
    <source>
        <dbReference type="Proteomes" id="UP000662747"/>
    </source>
</evidence>
<feature type="domain" description="Glycosyl transferase family 51" evidence="1">
    <location>
        <begin position="116"/>
        <end position="203"/>
    </location>
</feature>
<reference evidence="2 3" key="1">
    <citation type="submission" date="2021-02" db="EMBL/GenBank/DDBJ databases">
        <title>De Novo genome assembly of isolated myxobacteria.</title>
        <authorList>
            <person name="Stevens D.C."/>
        </authorList>
    </citation>
    <scope>NUCLEOTIDE SEQUENCE [LARGE SCALE GENOMIC DNA]</scope>
    <source>
        <strain evidence="3">SCPEA02</strain>
    </source>
</reference>
<dbReference type="Pfam" id="PF00912">
    <property type="entry name" value="Transgly"/>
    <property type="match status" value="1"/>
</dbReference>
<accession>A0ABX7PD69</accession>